<organism evidence="8 9">
    <name type="scientific">Desulfitobacterium metallireducens DSM 15288</name>
    <dbReference type="NCBI Taxonomy" id="871968"/>
    <lineage>
        <taxon>Bacteria</taxon>
        <taxon>Bacillati</taxon>
        <taxon>Bacillota</taxon>
        <taxon>Clostridia</taxon>
        <taxon>Eubacteriales</taxon>
        <taxon>Desulfitobacteriaceae</taxon>
        <taxon>Desulfitobacterium</taxon>
    </lineage>
</organism>
<evidence type="ECO:0000259" key="7">
    <source>
        <dbReference type="PROSITE" id="PS50885"/>
    </source>
</evidence>
<dbReference type="Pfam" id="PF12729">
    <property type="entry name" value="4HB_MCP_1"/>
    <property type="match status" value="1"/>
</dbReference>
<feature type="domain" description="Methyl-accepting transducer" evidence="6">
    <location>
        <begin position="286"/>
        <end position="522"/>
    </location>
</feature>
<dbReference type="HOGENOM" id="CLU_000445_107_27_9"/>
<dbReference type="GO" id="GO:0016020">
    <property type="term" value="C:membrane"/>
    <property type="evidence" value="ECO:0007669"/>
    <property type="project" value="InterPro"/>
</dbReference>
<keyword evidence="4" id="KW-0175">Coiled coil</keyword>
<feature type="transmembrane region" description="Helical" evidence="5">
    <location>
        <begin position="12"/>
        <end position="35"/>
    </location>
</feature>
<dbReference type="InterPro" id="IPR003660">
    <property type="entry name" value="HAMP_dom"/>
</dbReference>
<sequence>MIGFRHWKTASKIISLVLLMILFMGVLSYTGYSYYLQAEQAMNSIYSNSTLSIELLSDAASRSKNSELFTTQALLAATESGTQRTLITEANISAALGAEALEKYQALPLEPYEEQRLTRLQELIAATNTERQKILTRMDTENPAQIYQEYQTKTAQSLFESNTIYTELLEFNTQEAEATLARDNLNFARAEKILFGLPLAAGLIALLIGLWLSRLISKPLKLILQTVEKIADGNLDVQPLTGQARDEAGRLATGVNKMLENLQHLVKHIQISAQHVADSSNQLLFVTEQTALTSDQIAASIDHVAAGTAKQSSSLDSTLNGIEEISSTVKSIATHSSSVTRLVEKTENTAQGGQKAVVQAMTQMSYIGQGTKSVQAAIQKLSQSSRQISDITEVISGIADQTNLLALNAAIEAARAGENGRGFSVVAAEVRKLAEQTAGATREIVVLIQDNENNLQDAIQSMQNDASLVNEGIEVVNHAGEGFDSITELIQNVMSEIQEVTQSIYSISSSSQTVTAAVRDVDEVSRETAAQAQTVYAGIEEQNASLEDLKVANLNLTELAQNLKLEINRFHLDIL</sequence>
<dbReference type="STRING" id="871968.DESME_03655"/>
<dbReference type="CDD" id="cd06225">
    <property type="entry name" value="HAMP"/>
    <property type="match status" value="1"/>
</dbReference>
<dbReference type="Gene3D" id="6.10.340.10">
    <property type="match status" value="1"/>
</dbReference>
<dbReference type="CDD" id="cd11386">
    <property type="entry name" value="MCP_signal"/>
    <property type="match status" value="1"/>
</dbReference>
<feature type="coiled-coil region" evidence="4">
    <location>
        <begin position="529"/>
        <end position="566"/>
    </location>
</feature>
<gene>
    <name evidence="8" type="ORF">DESME_03655</name>
</gene>
<dbReference type="GO" id="GO:0007165">
    <property type="term" value="P:signal transduction"/>
    <property type="evidence" value="ECO:0007669"/>
    <property type="project" value="UniProtKB-KW"/>
</dbReference>
<dbReference type="SMART" id="SM00283">
    <property type="entry name" value="MA"/>
    <property type="match status" value="1"/>
</dbReference>
<evidence type="ECO:0000259" key="6">
    <source>
        <dbReference type="PROSITE" id="PS50111"/>
    </source>
</evidence>
<feature type="transmembrane region" description="Helical" evidence="5">
    <location>
        <begin position="193"/>
        <end position="212"/>
    </location>
</feature>
<dbReference type="RefSeq" id="WP_006715253.1">
    <property type="nucleotide sequence ID" value="NZ_CP007032.1"/>
</dbReference>
<dbReference type="InterPro" id="IPR004089">
    <property type="entry name" value="MCPsignal_dom"/>
</dbReference>
<feature type="domain" description="HAMP" evidence="7">
    <location>
        <begin position="214"/>
        <end position="267"/>
    </location>
</feature>
<protein>
    <submittedName>
        <fullName evidence="8">Signal protein</fullName>
    </submittedName>
</protein>
<dbReference type="PROSITE" id="PS50111">
    <property type="entry name" value="CHEMOTAXIS_TRANSDUC_2"/>
    <property type="match status" value="1"/>
</dbReference>
<dbReference type="EMBL" id="CP007032">
    <property type="protein sequence ID" value="AHF06251.1"/>
    <property type="molecule type" value="Genomic_DNA"/>
</dbReference>
<proteinExistence type="inferred from homology"/>
<dbReference type="PANTHER" id="PTHR32089">
    <property type="entry name" value="METHYL-ACCEPTING CHEMOTAXIS PROTEIN MCPB"/>
    <property type="match status" value="1"/>
</dbReference>
<evidence type="ECO:0000256" key="5">
    <source>
        <dbReference type="SAM" id="Phobius"/>
    </source>
</evidence>
<keyword evidence="5" id="KW-0472">Membrane</keyword>
<keyword evidence="5" id="KW-0812">Transmembrane</keyword>
<name>W0EB26_9FIRM</name>
<dbReference type="Proteomes" id="UP000010847">
    <property type="component" value="Chromosome"/>
</dbReference>
<dbReference type="InterPro" id="IPR004090">
    <property type="entry name" value="Chemotax_Me-accpt_rcpt"/>
</dbReference>
<dbReference type="AlphaFoldDB" id="W0EB26"/>
<dbReference type="eggNOG" id="COG0840">
    <property type="taxonomic scope" value="Bacteria"/>
</dbReference>
<keyword evidence="5" id="KW-1133">Transmembrane helix</keyword>
<dbReference type="GO" id="GO:0004888">
    <property type="term" value="F:transmembrane signaling receptor activity"/>
    <property type="evidence" value="ECO:0007669"/>
    <property type="project" value="InterPro"/>
</dbReference>
<evidence type="ECO:0000256" key="2">
    <source>
        <dbReference type="ARBA" id="ARBA00029447"/>
    </source>
</evidence>
<dbReference type="InterPro" id="IPR024478">
    <property type="entry name" value="HlyB_4HB_MCP"/>
</dbReference>
<dbReference type="PANTHER" id="PTHR32089:SF112">
    <property type="entry name" value="LYSOZYME-LIKE PROTEIN-RELATED"/>
    <property type="match status" value="1"/>
</dbReference>
<dbReference type="KEGG" id="dmt:DESME_03655"/>
<dbReference type="PRINTS" id="PR00260">
    <property type="entry name" value="CHEMTRNSDUCR"/>
</dbReference>
<keyword evidence="1 3" id="KW-0807">Transducer</keyword>
<dbReference type="SUPFAM" id="SSF58104">
    <property type="entry name" value="Methyl-accepting chemotaxis protein (MCP) signaling domain"/>
    <property type="match status" value="1"/>
</dbReference>
<dbReference type="Pfam" id="PF00015">
    <property type="entry name" value="MCPsignal"/>
    <property type="match status" value="1"/>
</dbReference>
<reference evidence="8 9" key="1">
    <citation type="submission" date="2013-12" db="EMBL/GenBank/DDBJ databases">
        <authorList>
            <consortium name="DOE Joint Genome Institute"/>
            <person name="Smidt H."/>
            <person name="Huntemann M."/>
            <person name="Han J."/>
            <person name="Chen A."/>
            <person name="Kyrpides N."/>
            <person name="Mavromatis K."/>
            <person name="Markowitz V."/>
            <person name="Palaniappan K."/>
            <person name="Ivanova N."/>
            <person name="Schaumberg A."/>
            <person name="Pati A."/>
            <person name="Liolios K."/>
            <person name="Nordberg H.P."/>
            <person name="Cantor M.N."/>
            <person name="Hua S.X."/>
            <person name="Woyke T."/>
        </authorList>
    </citation>
    <scope>NUCLEOTIDE SEQUENCE [LARGE SCALE GENOMIC DNA]</scope>
    <source>
        <strain evidence="9">DSM 15288</strain>
    </source>
</reference>
<evidence type="ECO:0000256" key="1">
    <source>
        <dbReference type="ARBA" id="ARBA00023224"/>
    </source>
</evidence>
<dbReference type="SMART" id="SM00304">
    <property type="entry name" value="HAMP"/>
    <property type="match status" value="1"/>
</dbReference>
<dbReference type="Gene3D" id="1.10.287.950">
    <property type="entry name" value="Methyl-accepting chemotaxis protein"/>
    <property type="match status" value="1"/>
</dbReference>
<evidence type="ECO:0000313" key="9">
    <source>
        <dbReference type="Proteomes" id="UP000010847"/>
    </source>
</evidence>
<accession>W0EB26</accession>
<comment type="similarity">
    <text evidence="2">Belongs to the methyl-accepting chemotaxis (MCP) protein family.</text>
</comment>
<evidence type="ECO:0000256" key="4">
    <source>
        <dbReference type="SAM" id="Coils"/>
    </source>
</evidence>
<dbReference type="GO" id="GO:0006935">
    <property type="term" value="P:chemotaxis"/>
    <property type="evidence" value="ECO:0007669"/>
    <property type="project" value="InterPro"/>
</dbReference>
<dbReference type="PROSITE" id="PS50885">
    <property type="entry name" value="HAMP"/>
    <property type="match status" value="1"/>
</dbReference>
<dbReference type="Pfam" id="PF00672">
    <property type="entry name" value="HAMP"/>
    <property type="match status" value="1"/>
</dbReference>
<keyword evidence="9" id="KW-1185">Reference proteome</keyword>
<evidence type="ECO:0000256" key="3">
    <source>
        <dbReference type="PROSITE-ProRule" id="PRU00284"/>
    </source>
</evidence>
<evidence type="ECO:0000313" key="8">
    <source>
        <dbReference type="EMBL" id="AHF06251.1"/>
    </source>
</evidence>